<feature type="transmembrane region" description="Helical" evidence="4">
    <location>
        <begin position="1117"/>
        <end position="1143"/>
    </location>
</feature>
<evidence type="ECO:0000256" key="2">
    <source>
        <dbReference type="PROSITE-ProRule" id="PRU00192"/>
    </source>
</evidence>
<dbReference type="SUPFAM" id="SSF50998">
    <property type="entry name" value="Quinoprotein alcohol dehydrogenase-like"/>
    <property type="match status" value="1"/>
</dbReference>
<feature type="region of interest" description="Disordered" evidence="3">
    <location>
        <begin position="235"/>
        <end position="254"/>
    </location>
</feature>
<dbReference type="InterPro" id="IPR048266">
    <property type="entry name" value="Rax2-like_second"/>
</dbReference>
<dbReference type="SUPFAM" id="SSF50044">
    <property type="entry name" value="SH3-domain"/>
    <property type="match status" value="1"/>
</dbReference>
<evidence type="ECO:0000313" key="8">
    <source>
        <dbReference type="Proteomes" id="UP000242180"/>
    </source>
</evidence>
<dbReference type="InParanoid" id="A0A1X2H5P6"/>
<dbReference type="InterPro" id="IPR011047">
    <property type="entry name" value="Quinoprotein_ADH-like_sf"/>
</dbReference>
<dbReference type="STRING" id="13706.A0A1X2H5P6"/>
<evidence type="ECO:0000256" key="4">
    <source>
        <dbReference type="SAM" id="Phobius"/>
    </source>
</evidence>
<comment type="caution">
    <text evidence="7">The sequence shown here is derived from an EMBL/GenBank/DDBJ whole genome shotgun (WGS) entry which is preliminary data.</text>
</comment>
<dbReference type="CDD" id="cd00174">
    <property type="entry name" value="SH3"/>
    <property type="match status" value="1"/>
</dbReference>
<keyword evidence="4" id="KW-1133">Transmembrane helix</keyword>
<organism evidence="7 8">
    <name type="scientific">Syncephalastrum racemosum</name>
    <name type="common">Filamentous fungus</name>
    <dbReference type="NCBI Taxonomy" id="13706"/>
    <lineage>
        <taxon>Eukaryota</taxon>
        <taxon>Fungi</taxon>
        <taxon>Fungi incertae sedis</taxon>
        <taxon>Mucoromycota</taxon>
        <taxon>Mucoromycotina</taxon>
        <taxon>Mucoromycetes</taxon>
        <taxon>Mucorales</taxon>
        <taxon>Syncephalastraceae</taxon>
        <taxon>Syncephalastrum</taxon>
    </lineage>
</organism>
<feature type="chain" id="PRO_5012485111" evidence="5">
    <location>
        <begin position="30"/>
        <end position="1317"/>
    </location>
</feature>
<dbReference type="SMART" id="SM00326">
    <property type="entry name" value="SH3"/>
    <property type="match status" value="1"/>
</dbReference>
<dbReference type="InterPro" id="IPR011043">
    <property type="entry name" value="Gal_Oxase/kelch_b-propeller"/>
</dbReference>
<dbReference type="InterPro" id="IPR024982">
    <property type="entry name" value="Rax2-like_C"/>
</dbReference>
<dbReference type="EMBL" id="MCGN01000008">
    <property type="protein sequence ID" value="ORY93793.1"/>
    <property type="molecule type" value="Genomic_DNA"/>
</dbReference>
<dbReference type="OrthoDB" id="2503993at2759"/>
<dbReference type="Pfam" id="PF20842">
    <property type="entry name" value="Rax2_2"/>
    <property type="match status" value="1"/>
</dbReference>
<evidence type="ECO:0000256" key="1">
    <source>
        <dbReference type="ARBA" id="ARBA00022443"/>
    </source>
</evidence>
<sequence length="1317" mass="138730">MTSAPNIAYPGLLLLLLLISACLPNLIAAQQQQQQQNYQNNQHLLPTIRYDDIGHLGFAGNYAGISAYVDTRQFESLDPTLSSLVLETNNTFGLVASADAPILASCATLGNLVVGGSFTALNNTPFNHIALYNSSSGTLQSLGQGLDGAVQSLLCTDDILYVGGDFTAPVGTSNNTAFGGHVAAYYFANMSWSPLPWQGLNGPVYTITRHPSNGNVFFGGRFDATSDGHYFNPNSSQPVSMNSPTQVSSGNGALSGNGTDPNSIACGVNQSNPWYLQDGVPGYWEATFGYPVQPSLFRISNLHSQNKGAKTFSIIALGSNEYFELSYVDPTTHQTVICSEACTLSNDTNLQWQDFTVLNSLKTSGVRINIDDWYGSGGGLSGVQIFQSDIGVHPHLNSGNSQCGSNATTTGSTTNITGDWEEKYVYGTYQNFLTATFPSSDLATSNASVTYSPYIPAQGQYTVYATTPGCVGSSTCNQRTQVELLMQFTPGIVTTQILDQAITEDKTTLVYNGLISASTGTFQPTITLRAASNATAPSDDTVSIVADSFQFVRNGTNATLVSILEYSPQNYSQAIQPAWRPLAQQLPAGATVRSIDPSAAQTLYIAGDFSSPNNTYRSIISYNYQAGRLEPLHDIGVNGTVAAVAVSGNSLYVGGTFNSTAAGSTEALNNVARYDLSTGAWARLMQGVNGPVGNIVLENNATITFSGNFSSMVPDTAAAGNAVWDTVSQRWTDRKAFVAGSIVSVSSLNASSTAWAGQIRAAQTYRADAAATMDTQQAWTPYLFDSEAIVNTGVFWHNTTGGGNRTVMIVGGRFQTLSNLAMYQDGTWKSIGNLQGDIRALAIIHDVLYIGGVFNGSLGNSQPKNFAAYDLNTQSVQDTAGVYGINGAPGTVSVIRPQPDGQALYVGGDFENAGSLSCAAVCKLDTNTRQWNQVSTGTRVSGQVADMVVTNSQVVVVGNLTVDGAQTHAASMQTSDTTWKVMSDTSPTTAVLDGPNNQAILAGNNGTLGTWDGQTFTSLNSHLGSDSTIRQMLFMPITSSPSNARYPPDSESMLLAVGHLHLPDNRNASAALFDGSTWYPYVLSSQKDGASGQLQQVFHEANCCTASTIIHHLPVPAVILISIAISLGIIFLLVGAGLMALFWKRRNGPPDSPEPMPPYMSERGNGLASMLDTAQAGTMGAGAAAAIAGASAPSSSGPHASTAAADTNEATGTTGAVQNAGAADAGAVGTGTGFAALMAAAAAARHDEPISEDNPRLFHARYPFEAKEHGELDLQAGDHVVVTDVSDNVWWMGYIDDGKGNPVWGLFPSNYVAEPQR</sequence>
<evidence type="ECO:0000313" key="7">
    <source>
        <dbReference type="EMBL" id="ORY93793.1"/>
    </source>
</evidence>
<keyword evidence="1 2" id="KW-0728">SH3 domain</keyword>
<dbReference type="Pfam" id="PF14604">
    <property type="entry name" value="SH3_9"/>
    <property type="match status" value="1"/>
</dbReference>
<dbReference type="GO" id="GO:1902929">
    <property type="term" value="C:plasma membrane of growing cell tip"/>
    <property type="evidence" value="ECO:0007669"/>
    <property type="project" value="TreeGrafter"/>
</dbReference>
<dbReference type="PANTHER" id="PTHR31778">
    <property type="entry name" value="BUD SITE SELECTION PROTEIN RAX2"/>
    <property type="match status" value="1"/>
</dbReference>
<name>A0A1X2H5P6_SYNRA</name>
<proteinExistence type="predicted"/>
<dbReference type="OMA" id="NASMPYW"/>
<dbReference type="InterPro" id="IPR001452">
    <property type="entry name" value="SH3_domain"/>
</dbReference>
<accession>A0A1X2H5P6</accession>
<evidence type="ECO:0000256" key="3">
    <source>
        <dbReference type="SAM" id="MobiDB-lite"/>
    </source>
</evidence>
<feature type="domain" description="SH3" evidence="6">
    <location>
        <begin position="1253"/>
        <end position="1317"/>
    </location>
</feature>
<dbReference type="FunCoup" id="A0A1X2H5P6">
    <property type="interactions" value="7"/>
</dbReference>
<reference evidence="7 8" key="1">
    <citation type="submission" date="2016-07" db="EMBL/GenBank/DDBJ databases">
        <title>Pervasive Adenine N6-methylation of Active Genes in Fungi.</title>
        <authorList>
            <consortium name="DOE Joint Genome Institute"/>
            <person name="Mondo S.J."/>
            <person name="Dannebaum R.O."/>
            <person name="Kuo R.C."/>
            <person name="Labutti K."/>
            <person name="Haridas S."/>
            <person name="Kuo A."/>
            <person name="Salamov A."/>
            <person name="Ahrendt S.R."/>
            <person name="Lipzen A."/>
            <person name="Sullivan W."/>
            <person name="Andreopoulos W.B."/>
            <person name="Clum A."/>
            <person name="Lindquist E."/>
            <person name="Daum C."/>
            <person name="Ramamoorthy G.K."/>
            <person name="Gryganskyi A."/>
            <person name="Culley D."/>
            <person name="Magnuson J.K."/>
            <person name="James T.Y."/>
            <person name="O'Malley M.A."/>
            <person name="Stajich J.E."/>
            <person name="Spatafora J.W."/>
            <person name="Visel A."/>
            <person name="Grigoriev I.V."/>
        </authorList>
    </citation>
    <scope>NUCLEOTIDE SEQUENCE [LARGE SCALE GENOMIC DNA]</scope>
    <source>
        <strain evidence="7 8">NRRL 2496</strain>
    </source>
</reference>
<evidence type="ECO:0000256" key="5">
    <source>
        <dbReference type="SAM" id="SignalP"/>
    </source>
</evidence>
<dbReference type="PROSITE" id="PS50002">
    <property type="entry name" value="SH3"/>
    <property type="match status" value="1"/>
</dbReference>
<dbReference type="Gene3D" id="2.30.30.40">
    <property type="entry name" value="SH3 Domains"/>
    <property type="match status" value="1"/>
</dbReference>
<gene>
    <name evidence="7" type="ORF">BCR43DRAFT_461098</name>
</gene>
<keyword evidence="5" id="KW-0732">Signal</keyword>
<dbReference type="Pfam" id="PF20843">
    <property type="entry name" value="Rax2_3"/>
    <property type="match status" value="1"/>
</dbReference>
<dbReference type="Gene3D" id="2.120.10.80">
    <property type="entry name" value="Kelch-type beta propeller"/>
    <property type="match status" value="2"/>
</dbReference>
<keyword evidence="4" id="KW-0812">Transmembrane</keyword>
<keyword evidence="8" id="KW-1185">Reference proteome</keyword>
<dbReference type="Pfam" id="PF12768">
    <property type="entry name" value="Rax2"/>
    <property type="match status" value="1"/>
</dbReference>
<dbReference type="InterPro" id="IPR036028">
    <property type="entry name" value="SH3-like_dom_sf"/>
</dbReference>
<feature type="signal peptide" evidence="5">
    <location>
        <begin position="1"/>
        <end position="29"/>
    </location>
</feature>
<dbReference type="InterPro" id="IPR048265">
    <property type="entry name" value="Rax2-like_third"/>
</dbReference>
<evidence type="ECO:0000259" key="6">
    <source>
        <dbReference type="PROSITE" id="PS50002"/>
    </source>
</evidence>
<dbReference type="PANTHER" id="PTHR31778:SF2">
    <property type="entry name" value="BUD SITE SELECTION PROTEIN RAX2"/>
    <property type="match status" value="1"/>
</dbReference>
<protein>
    <submittedName>
        <fullName evidence="7">Cortical protein marker for cell polarity-domain-containing protein</fullName>
    </submittedName>
</protein>
<dbReference type="InterPro" id="IPR015915">
    <property type="entry name" value="Kelch-typ_b-propeller"/>
</dbReference>
<dbReference type="Proteomes" id="UP000242180">
    <property type="component" value="Unassembled WGS sequence"/>
</dbReference>
<keyword evidence="4" id="KW-0472">Membrane</keyword>
<dbReference type="SUPFAM" id="SSF50965">
    <property type="entry name" value="Galactose oxidase, central domain"/>
    <property type="match status" value="2"/>
</dbReference>